<dbReference type="InterPro" id="IPR005174">
    <property type="entry name" value="KIB1-4_b-propeller"/>
</dbReference>
<dbReference type="Pfam" id="PF03478">
    <property type="entry name" value="Beta-prop_KIB1-4"/>
    <property type="match status" value="1"/>
</dbReference>
<dbReference type="AlphaFoldDB" id="A0ABD3CJC9"/>
<gene>
    <name evidence="2" type="ORF">CASFOL_026653</name>
</gene>
<keyword evidence="3" id="KW-1185">Reference proteome</keyword>
<dbReference type="PANTHER" id="PTHR44259">
    <property type="entry name" value="OS07G0183000 PROTEIN-RELATED"/>
    <property type="match status" value="1"/>
</dbReference>
<protein>
    <recommendedName>
        <fullName evidence="1">KIB1-4 beta-propeller domain-containing protein</fullName>
    </recommendedName>
</protein>
<name>A0ABD3CJC9_9LAMI</name>
<feature type="domain" description="KIB1-4 beta-propeller" evidence="1">
    <location>
        <begin position="14"/>
        <end position="84"/>
    </location>
</feature>
<sequence length="119" mass="13566">MDYDDMHDPRNGKLKYLDSSSLGDSAIFVGKHRHSVAIPATEFPELKPSSIYFTDGYYRRALEGGLSGRRCIFGHGGHDIGIFNYKKKRTVSLCYYPCDAPSLKLILPRPMWFFPSRTN</sequence>
<comment type="caution">
    <text evidence="2">The sequence shown here is derived from an EMBL/GenBank/DDBJ whole genome shotgun (WGS) entry which is preliminary data.</text>
</comment>
<accession>A0ABD3CJC9</accession>
<dbReference type="EMBL" id="JAVIJP010000034">
    <property type="protein sequence ID" value="KAL3629431.1"/>
    <property type="molecule type" value="Genomic_DNA"/>
</dbReference>
<dbReference type="Proteomes" id="UP001632038">
    <property type="component" value="Unassembled WGS sequence"/>
</dbReference>
<dbReference type="PANTHER" id="PTHR44259:SF37">
    <property type="entry name" value="DUF1618 DOMAIN-CONTAINING PROTEIN"/>
    <property type="match status" value="1"/>
</dbReference>
<evidence type="ECO:0000313" key="3">
    <source>
        <dbReference type="Proteomes" id="UP001632038"/>
    </source>
</evidence>
<evidence type="ECO:0000259" key="1">
    <source>
        <dbReference type="Pfam" id="PF03478"/>
    </source>
</evidence>
<proteinExistence type="predicted"/>
<reference evidence="3" key="1">
    <citation type="journal article" date="2024" name="IScience">
        <title>Strigolactones Initiate the Formation of Haustorium-like Structures in Castilleja.</title>
        <authorList>
            <person name="Buerger M."/>
            <person name="Peterson D."/>
            <person name="Chory J."/>
        </authorList>
    </citation>
    <scope>NUCLEOTIDE SEQUENCE [LARGE SCALE GENOMIC DNA]</scope>
</reference>
<evidence type="ECO:0000313" key="2">
    <source>
        <dbReference type="EMBL" id="KAL3629431.1"/>
    </source>
</evidence>
<dbReference type="InterPro" id="IPR050942">
    <property type="entry name" value="F-box_BR-signaling"/>
</dbReference>
<organism evidence="2 3">
    <name type="scientific">Castilleja foliolosa</name>
    <dbReference type="NCBI Taxonomy" id="1961234"/>
    <lineage>
        <taxon>Eukaryota</taxon>
        <taxon>Viridiplantae</taxon>
        <taxon>Streptophyta</taxon>
        <taxon>Embryophyta</taxon>
        <taxon>Tracheophyta</taxon>
        <taxon>Spermatophyta</taxon>
        <taxon>Magnoliopsida</taxon>
        <taxon>eudicotyledons</taxon>
        <taxon>Gunneridae</taxon>
        <taxon>Pentapetalae</taxon>
        <taxon>asterids</taxon>
        <taxon>lamiids</taxon>
        <taxon>Lamiales</taxon>
        <taxon>Orobanchaceae</taxon>
        <taxon>Pedicularideae</taxon>
        <taxon>Castillejinae</taxon>
        <taxon>Castilleja</taxon>
    </lineage>
</organism>